<evidence type="ECO:0000256" key="4">
    <source>
        <dbReference type="ARBA" id="ARBA00022475"/>
    </source>
</evidence>
<feature type="transmembrane region" description="Helical" evidence="8">
    <location>
        <begin position="186"/>
        <end position="211"/>
    </location>
</feature>
<reference evidence="10" key="1">
    <citation type="submission" date="2020-02" db="EMBL/GenBank/DDBJ databases">
        <authorList>
            <person name="Meier V. D."/>
        </authorList>
    </citation>
    <scope>NUCLEOTIDE SEQUENCE</scope>
    <source>
        <strain evidence="10">AVDCRST_MAG70</strain>
    </source>
</reference>
<feature type="transmembrane region" description="Helical" evidence="8">
    <location>
        <begin position="112"/>
        <end position="133"/>
    </location>
</feature>
<sequence length="280" mass="30966">MNRLNRGGRSMSLAPNYLILILLLIFSIGPLAIMAFNSVKSRTEIGDNPLGLPQGFVWSNYSRAWDVGNFSTTMVNSGLLVMGTVVGVLLLGGMAAYSLAKLDLPGSGALMLFLLVVSSLPIHLFLVPLFVLWRELNLLNSFHGLMIIYIALNAPLAIFLLRSYMVQLPRDFEDAARVDGAGEWQIFAKIVVPLSWPGFLTVGLVVALSVWNEFLLATVFLQDESKFTVVTSYQNFATRFSRDWSLTSAASMMMIVPIIVIFLIFQRRFIEGMTQGGMKG</sequence>
<keyword evidence="7 8" id="KW-0472">Membrane</keyword>
<keyword evidence="5 8" id="KW-0812">Transmembrane</keyword>
<feature type="domain" description="ABC transmembrane type-1" evidence="9">
    <location>
        <begin position="74"/>
        <end position="265"/>
    </location>
</feature>
<evidence type="ECO:0000256" key="1">
    <source>
        <dbReference type="ARBA" id="ARBA00004651"/>
    </source>
</evidence>
<evidence type="ECO:0000256" key="3">
    <source>
        <dbReference type="ARBA" id="ARBA00022448"/>
    </source>
</evidence>
<dbReference type="CDD" id="cd06261">
    <property type="entry name" value="TM_PBP2"/>
    <property type="match status" value="1"/>
</dbReference>
<dbReference type="GO" id="GO:0055085">
    <property type="term" value="P:transmembrane transport"/>
    <property type="evidence" value="ECO:0007669"/>
    <property type="project" value="InterPro"/>
</dbReference>
<comment type="similarity">
    <text evidence="8">Belongs to the binding-protein-dependent transport system permease family.</text>
</comment>
<dbReference type="PANTHER" id="PTHR43744:SF8">
    <property type="entry name" value="SN-GLYCEROL-3-PHOSPHATE TRANSPORT SYSTEM PERMEASE PROTEIN UGPE"/>
    <property type="match status" value="1"/>
</dbReference>
<evidence type="ECO:0000259" key="9">
    <source>
        <dbReference type="PROSITE" id="PS50928"/>
    </source>
</evidence>
<name>A0A6J4UIY4_9BACT</name>
<evidence type="ECO:0000256" key="5">
    <source>
        <dbReference type="ARBA" id="ARBA00022692"/>
    </source>
</evidence>
<dbReference type="InterPro" id="IPR035906">
    <property type="entry name" value="MetI-like_sf"/>
</dbReference>
<dbReference type="EMBL" id="CADCWH010000114">
    <property type="protein sequence ID" value="CAA9548671.1"/>
    <property type="molecule type" value="Genomic_DNA"/>
</dbReference>
<proteinExistence type="inferred from homology"/>
<comment type="subcellular location">
    <subcellularLocation>
        <location evidence="1 8">Cell membrane</location>
        <topology evidence="1 8">Multi-pass membrane protein</topology>
    </subcellularLocation>
</comment>
<dbReference type="AlphaFoldDB" id="A0A6J4UIY4"/>
<evidence type="ECO:0000313" key="10">
    <source>
        <dbReference type="EMBL" id="CAA9548671.1"/>
    </source>
</evidence>
<evidence type="ECO:0000256" key="8">
    <source>
        <dbReference type="RuleBase" id="RU363032"/>
    </source>
</evidence>
<keyword evidence="3 8" id="KW-0813">Transport</keyword>
<dbReference type="InterPro" id="IPR000515">
    <property type="entry name" value="MetI-like"/>
</dbReference>
<keyword evidence="6 8" id="KW-1133">Transmembrane helix</keyword>
<feature type="transmembrane region" description="Helical" evidence="8">
    <location>
        <begin position="79"/>
        <end position="100"/>
    </location>
</feature>
<dbReference type="PANTHER" id="PTHR43744">
    <property type="entry name" value="ABC TRANSPORTER PERMEASE PROTEIN MG189-RELATED-RELATED"/>
    <property type="match status" value="1"/>
</dbReference>
<dbReference type="SUPFAM" id="SSF161098">
    <property type="entry name" value="MetI-like"/>
    <property type="match status" value="1"/>
</dbReference>
<feature type="transmembrane region" description="Helical" evidence="8">
    <location>
        <begin position="145"/>
        <end position="165"/>
    </location>
</feature>
<protein>
    <recommendedName>
        <fullName evidence="2">sn-glycerol-3-phosphate transport system permease protein UgpE</fullName>
    </recommendedName>
</protein>
<dbReference type="Pfam" id="PF00528">
    <property type="entry name" value="BPD_transp_1"/>
    <property type="match status" value="1"/>
</dbReference>
<dbReference type="Gene3D" id="1.10.3720.10">
    <property type="entry name" value="MetI-like"/>
    <property type="match status" value="1"/>
</dbReference>
<feature type="transmembrane region" description="Helical" evidence="8">
    <location>
        <begin position="244"/>
        <end position="265"/>
    </location>
</feature>
<keyword evidence="4" id="KW-1003">Cell membrane</keyword>
<dbReference type="GO" id="GO:0005886">
    <property type="term" value="C:plasma membrane"/>
    <property type="evidence" value="ECO:0007669"/>
    <property type="project" value="UniProtKB-SubCell"/>
</dbReference>
<accession>A0A6J4UIY4</accession>
<organism evidence="10">
    <name type="scientific">uncultured Thermomicrobiales bacterium</name>
    <dbReference type="NCBI Taxonomy" id="1645740"/>
    <lineage>
        <taxon>Bacteria</taxon>
        <taxon>Pseudomonadati</taxon>
        <taxon>Thermomicrobiota</taxon>
        <taxon>Thermomicrobia</taxon>
        <taxon>Thermomicrobiales</taxon>
        <taxon>environmental samples</taxon>
    </lineage>
</organism>
<evidence type="ECO:0000256" key="2">
    <source>
        <dbReference type="ARBA" id="ARBA00020515"/>
    </source>
</evidence>
<gene>
    <name evidence="10" type="ORF">AVDCRST_MAG70-731</name>
</gene>
<dbReference type="PROSITE" id="PS50928">
    <property type="entry name" value="ABC_TM1"/>
    <property type="match status" value="1"/>
</dbReference>
<evidence type="ECO:0000256" key="7">
    <source>
        <dbReference type="ARBA" id="ARBA00023136"/>
    </source>
</evidence>
<evidence type="ECO:0000256" key="6">
    <source>
        <dbReference type="ARBA" id="ARBA00022989"/>
    </source>
</evidence>
<feature type="transmembrane region" description="Helical" evidence="8">
    <location>
        <begin position="12"/>
        <end position="36"/>
    </location>
</feature>